<protein>
    <submittedName>
        <fullName evidence="1">Uncharacterized protein</fullName>
    </submittedName>
</protein>
<keyword evidence="2" id="KW-1185">Reference proteome</keyword>
<accession>A0ACB9YNP9</accession>
<evidence type="ECO:0000313" key="2">
    <source>
        <dbReference type="Proteomes" id="UP001497700"/>
    </source>
</evidence>
<evidence type="ECO:0000313" key="1">
    <source>
        <dbReference type="EMBL" id="KAI4860806.1"/>
    </source>
</evidence>
<gene>
    <name evidence="1" type="ORF">F4820DRAFT_452550</name>
</gene>
<dbReference type="Proteomes" id="UP001497700">
    <property type="component" value="Unassembled WGS sequence"/>
</dbReference>
<proteinExistence type="predicted"/>
<reference evidence="1 2" key="1">
    <citation type="journal article" date="2022" name="New Phytol.">
        <title>Ecological generalism drives hyperdiversity of secondary metabolite gene clusters in xylarialean endophytes.</title>
        <authorList>
            <person name="Franco M.E.E."/>
            <person name="Wisecaver J.H."/>
            <person name="Arnold A.E."/>
            <person name="Ju Y.M."/>
            <person name="Slot J.C."/>
            <person name="Ahrendt S."/>
            <person name="Moore L.P."/>
            <person name="Eastman K.E."/>
            <person name="Scott K."/>
            <person name="Konkel Z."/>
            <person name="Mondo S.J."/>
            <person name="Kuo A."/>
            <person name="Hayes R.D."/>
            <person name="Haridas S."/>
            <person name="Andreopoulos B."/>
            <person name="Riley R."/>
            <person name="LaButti K."/>
            <person name="Pangilinan J."/>
            <person name="Lipzen A."/>
            <person name="Amirebrahimi M."/>
            <person name="Yan J."/>
            <person name="Adam C."/>
            <person name="Keymanesh K."/>
            <person name="Ng V."/>
            <person name="Louie K."/>
            <person name="Northen T."/>
            <person name="Drula E."/>
            <person name="Henrissat B."/>
            <person name="Hsieh H.M."/>
            <person name="Youens-Clark K."/>
            <person name="Lutzoni F."/>
            <person name="Miadlikowska J."/>
            <person name="Eastwood D.C."/>
            <person name="Hamelin R.C."/>
            <person name="Grigoriev I.V."/>
            <person name="U'Ren J.M."/>
        </authorList>
    </citation>
    <scope>NUCLEOTIDE SEQUENCE [LARGE SCALE GENOMIC DNA]</scope>
    <source>
        <strain evidence="1 2">CBS 119005</strain>
    </source>
</reference>
<sequence>MNPYMTYPKDMAGINHSYAPESGDFKVEAKHINSQSEGSLQYWASVLDHCDASVRIYKAPKGGRDVFALGRILVKSSHLHKTEDGQPTEVERDYSYADANEVQAIAIARRALRKELNHVRVPKINFAGKIDGRQVLVQERVPGESLNVACWKIDDGQLRVFKQQARDILRALRDVTTRDGRIVRARDYVVRDPNILTNGRIQPLEADILFSKDNDDPDMGFMHNDFTMANCIVKNDKIVGLINWEMAGFFGWKAAGQVHHRIRSPQRESFADSPISESMLSGPGFLGWNDLYDYEH</sequence>
<dbReference type="EMBL" id="MU393572">
    <property type="protein sequence ID" value="KAI4860806.1"/>
    <property type="molecule type" value="Genomic_DNA"/>
</dbReference>
<organism evidence="1 2">
    <name type="scientific">Hypoxylon rubiginosum</name>
    <dbReference type="NCBI Taxonomy" id="110542"/>
    <lineage>
        <taxon>Eukaryota</taxon>
        <taxon>Fungi</taxon>
        <taxon>Dikarya</taxon>
        <taxon>Ascomycota</taxon>
        <taxon>Pezizomycotina</taxon>
        <taxon>Sordariomycetes</taxon>
        <taxon>Xylariomycetidae</taxon>
        <taxon>Xylariales</taxon>
        <taxon>Hypoxylaceae</taxon>
        <taxon>Hypoxylon</taxon>
    </lineage>
</organism>
<comment type="caution">
    <text evidence="1">The sequence shown here is derived from an EMBL/GenBank/DDBJ whole genome shotgun (WGS) entry which is preliminary data.</text>
</comment>
<name>A0ACB9YNP9_9PEZI</name>